<evidence type="ECO:0000313" key="3">
    <source>
        <dbReference type="Proteomes" id="UP001153555"/>
    </source>
</evidence>
<comment type="caution">
    <text evidence="2">The sequence shown here is derived from an EMBL/GenBank/DDBJ whole genome shotgun (WGS) entry which is preliminary data.</text>
</comment>
<evidence type="ECO:0000313" key="2">
    <source>
        <dbReference type="EMBL" id="CAA0817301.1"/>
    </source>
</evidence>
<feature type="non-terminal residue" evidence="2">
    <location>
        <position position="1"/>
    </location>
</feature>
<feature type="non-terminal residue" evidence="2">
    <location>
        <position position="92"/>
    </location>
</feature>
<proteinExistence type="predicted"/>
<sequence>QQTVAQPRMIQPVSVQPPSFQQVQVQPAVYQQSSAQPSGSGGKRKFEGKKKNQQNKKGGNGGRGARQPVQQTPRARPLCGNCGRTHGGQCLA</sequence>
<evidence type="ECO:0000256" key="1">
    <source>
        <dbReference type="SAM" id="MobiDB-lite"/>
    </source>
</evidence>
<dbReference type="Proteomes" id="UP001153555">
    <property type="component" value="Unassembled WGS sequence"/>
</dbReference>
<dbReference type="EMBL" id="CACSLK010015718">
    <property type="protein sequence ID" value="CAA0817301.1"/>
    <property type="molecule type" value="Genomic_DNA"/>
</dbReference>
<protein>
    <submittedName>
        <fullName evidence="2">Uncharacterized protein</fullName>
    </submittedName>
</protein>
<feature type="compositionally biased region" description="Low complexity" evidence="1">
    <location>
        <begin position="11"/>
        <end position="38"/>
    </location>
</feature>
<dbReference type="AlphaFoldDB" id="A0A9N7MVR5"/>
<organism evidence="2 3">
    <name type="scientific">Striga hermonthica</name>
    <name type="common">Purple witchweed</name>
    <name type="synonym">Buchnera hermonthica</name>
    <dbReference type="NCBI Taxonomy" id="68872"/>
    <lineage>
        <taxon>Eukaryota</taxon>
        <taxon>Viridiplantae</taxon>
        <taxon>Streptophyta</taxon>
        <taxon>Embryophyta</taxon>
        <taxon>Tracheophyta</taxon>
        <taxon>Spermatophyta</taxon>
        <taxon>Magnoliopsida</taxon>
        <taxon>eudicotyledons</taxon>
        <taxon>Gunneridae</taxon>
        <taxon>Pentapetalae</taxon>
        <taxon>asterids</taxon>
        <taxon>lamiids</taxon>
        <taxon>Lamiales</taxon>
        <taxon>Orobanchaceae</taxon>
        <taxon>Buchnereae</taxon>
        <taxon>Striga</taxon>
    </lineage>
</organism>
<name>A0A9N7MVR5_STRHE</name>
<gene>
    <name evidence="2" type="ORF">SHERM_16968</name>
</gene>
<reference evidence="2" key="1">
    <citation type="submission" date="2019-12" db="EMBL/GenBank/DDBJ databases">
        <authorList>
            <person name="Scholes J."/>
        </authorList>
    </citation>
    <scope>NUCLEOTIDE SEQUENCE</scope>
</reference>
<accession>A0A9N7MVR5</accession>
<keyword evidence="3" id="KW-1185">Reference proteome</keyword>
<feature type="region of interest" description="Disordered" evidence="1">
    <location>
        <begin position="1"/>
        <end position="92"/>
    </location>
</feature>
<feature type="compositionally biased region" description="Basic residues" evidence="1">
    <location>
        <begin position="42"/>
        <end position="54"/>
    </location>
</feature>